<dbReference type="SUPFAM" id="SSF48452">
    <property type="entry name" value="TPR-like"/>
    <property type="match status" value="1"/>
</dbReference>
<reference evidence="2 3" key="1">
    <citation type="submission" date="2019-05" db="EMBL/GenBank/DDBJ databases">
        <title>Genome sequencing of F202Z8.</title>
        <authorList>
            <person name="Kwon Y.M."/>
        </authorList>
    </citation>
    <scope>NUCLEOTIDE SEQUENCE [LARGE SCALE GENOMIC DNA]</scope>
    <source>
        <strain evidence="2 3">F202Z8</strain>
    </source>
</reference>
<dbReference type="Gene3D" id="1.25.40.10">
    <property type="entry name" value="Tetratricopeptide repeat domain"/>
    <property type="match status" value="1"/>
</dbReference>
<dbReference type="InterPro" id="IPR037066">
    <property type="entry name" value="Plug_dom_sf"/>
</dbReference>
<protein>
    <submittedName>
        <fullName evidence="2">Uncharacterized protein</fullName>
    </submittedName>
</protein>
<keyword evidence="3" id="KW-1185">Reference proteome</keyword>
<gene>
    <name evidence="2" type="ORF">FGM00_08660</name>
</gene>
<feature type="signal peptide" evidence="1">
    <location>
        <begin position="1"/>
        <end position="19"/>
    </location>
</feature>
<dbReference type="Pfam" id="PF13715">
    <property type="entry name" value="CarbopepD_reg_2"/>
    <property type="match status" value="1"/>
</dbReference>
<dbReference type="RefSeq" id="WP_138852520.1">
    <property type="nucleotide sequence ID" value="NZ_CP040710.1"/>
</dbReference>
<dbReference type="InterPro" id="IPR008969">
    <property type="entry name" value="CarboxyPept-like_regulatory"/>
</dbReference>
<dbReference type="Gene3D" id="2.170.130.10">
    <property type="entry name" value="TonB-dependent receptor, plug domain"/>
    <property type="match status" value="1"/>
</dbReference>
<dbReference type="Proteomes" id="UP000310017">
    <property type="component" value="Chromosome"/>
</dbReference>
<sequence>MKYLYLFLLILLSYPSGFAQETVKTVKGKVQYLNTPLVNADVAVSGTESIVKTDLEGNYSIDVQVGEILVFSYPSMRTTEIVVEDVTRILNVAMNAEVNKLDEVVVTKRVRKTQKQLREDYYLNKNLINTAFGIIDKERTNYSMKIIQGKELPVGGIDFVSALIGRFPGLRVERLANSPLEPNVYLRGAAGIGFAPAIYDVDGLVFTTTPTFIQVENIERIAIISGLGATNKYGFQGNGGVILINTKGAVYAKNDSQIPMDLARLRNNFYDADEVLTKNDTENDVSTYVLQLRNVGSEEQAIDLYRKQINTQGNSFHYVLDAYDYFSSKWKNIAFADSIIQDNFGIFCENPIALKALAYYYDSQERFSKAHEIYKEIFILRPNYAQSYMDLGNSYREVADYQKAASIYARYGYLLEEGFLRADGKVFTHMIDRELNNLVSLKGRKILSRKELKNFILDEDFTGTRLVFEWNDSEAEFELQFVNPENQYFKSEHSLVADAERIKNEKLSGYSSEEYLIDDTLRGTWMANIKYLGNKSLTPTYIKATIYHNYGSASQRKETKLFKMSLRIVNQQWFKVSNASIIASN</sequence>
<dbReference type="EMBL" id="CP040710">
    <property type="protein sequence ID" value="QCX00174.1"/>
    <property type="molecule type" value="Genomic_DNA"/>
</dbReference>
<evidence type="ECO:0000313" key="3">
    <source>
        <dbReference type="Proteomes" id="UP000310017"/>
    </source>
</evidence>
<name>A0A5B7STY2_9FLAO</name>
<evidence type="ECO:0000256" key="1">
    <source>
        <dbReference type="SAM" id="SignalP"/>
    </source>
</evidence>
<dbReference type="OrthoDB" id="1079187at2"/>
<dbReference type="SUPFAM" id="SSF56935">
    <property type="entry name" value="Porins"/>
    <property type="match status" value="1"/>
</dbReference>
<dbReference type="SUPFAM" id="SSF49464">
    <property type="entry name" value="Carboxypeptidase regulatory domain-like"/>
    <property type="match status" value="1"/>
</dbReference>
<keyword evidence="1" id="KW-0732">Signal</keyword>
<dbReference type="AlphaFoldDB" id="A0A5B7STY2"/>
<proteinExistence type="predicted"/>
<evidence type="ECO:0000313" key="2">
    <source>
        <dbReference type="EMBL" id="QCX00174.1"/>
    </source>
</evidence>
<dbReference type="InterPro" id="IPR011990">
    <property type="entry name" value="TPR-like_helical_dom_sf"/>
</dbReference>
<dbReference type="KEGG" id="asag:FGM00_08660"/>
<organism evidence="2 3">
    <name type="scientific">Aggregatimonas sangjinii</name>
    <dbReference type="NCBI Taxonomy" id="2583587"/>
    <lineage>
        <taxon>Bacteria</taxon>
        <taxon>Pseudomonadati</taxon>
        <taxon>Bacteroidota</taxon>
        <taxon>Flavobacteriia</taxon>
        <taxon>Flavobacteriales</taxon>
        <taxon>Flavobacteriaceae</taxon>
        <taxon>Aggregatimonas</taxon>
    </lineage>
</organism>
<feature type="chain" id="PRO_5022855206" evidence="1">
    <location>
        <begin position="20"/>
        <end position="585"/>
    </location>
</feature>
<accession>A0A5B7STY2</accession>